<comment type="caution">
    <text evidence="2">The sequence shown here is derived from an EMBL/GenBank/DDBJ whole genome shotgun (WGS) entry which is preliminary data.</text>
</comment>
<dbReference type="EMBL" id="BAAANS010000008">
    <property type="protein sequence ID" value="GAA2091868.1"/>
    <property type="molecule type" value="Genomic_DNA"/>
</dbReference>
<feature type="compositionally biased region" description="Low complexity" evidence="1">
    <location>
        <begin position="50"/>
        <end position="65"/>
    </location>
</feature>
<accession>A0ABN2WGH7</accession>
<sequence>MPVGDLGVAFTRGGADCRTTLPQAPGLSMADGTTGRARSVCPPHTPGRAPPAARRPARPAAAKAALPTERVPGTSHCSIIWSERLAAALA</sequence>
<proteinExistence type="predicted"/>
<evidence type="ECO:0000313" key="2">
    <source>
        <dbReference type="EMBL" id="GAA2091868.1"/>
    </source>
</evidence>
<name>A0ABN2WGH7_9ACTN</name>
<feature type="region of interest" description="Disordered" evidence="1">
    <location>
        <begin position="21"/>
        <end position="70"/>
    </location>
</feature>
<keyword evidence="3" id="KW-1185">Reference proteome</keyword>
<gene>
    <name evidence="2" type="ORF">GCM10009759_17040</name>
</gene>
<protein>
    <recommendedName>
        <fullName evidence="4">Alpha/beta hydrolase family protein</fullName>
    </recommendedName>
</protein>
<evidence type="ECO:0008006" key="4">
    <source>
        <dbReference type="Google" id="ProtNLM"/>
    </source>
</evidence>
<evidence type="ECO:0000256" key="1">
    <source>
        <dbReference type="SAM" id="MobiDB-lite"/>
    </source>
</evidence>
<dbReference type="Proteomes" id="UP001500897">
    <property type="component" value="Unassembled WGS sequence"/>
</dbReference>
<evidence type="ECO:0000313" key="3">
    <source>
        <dbReference type="Proteomes" id="UP001500897"/>
    </source>
</evidence>
<reference evidence="2 3" key="1">
    <citation type="journal article" date="2019" name="Int. J. Syst. Evol. Microbiol.">
        <title>The Global Catalogue of Microorganisms (GCM) 10K type strain sequencing project: providing services to taxonomists for standard genome sequencing and annotation.</title>
        <authorList>
            <consortium name="The Broad Institute Genomics Platform"/>
            <consortium name="The Broad Institute Genome Sequencing Center for Infectious Disease"/>
            <person name="Wu L."/>
            <person name="Ma J."/>
        </authorList>
    </citation>
    <scope>NUCLEOTIDE SEQUENCE [LARGE SCALE GENOMIC DNA]</scope>
    <source>
        <strain evidence="2 3">JCM 14559</strain>
    </source>
</reference>
<organism evidence="2 3">
    <name type="scientific">Kitasatospora saccharophila</name>
    <dbReference type="NCBI Taxonomy" id="407973"/>
    <lineage>
        <taxon>Bacteria</taxon>
        <taxon>Bacillati</taxon>
        <taxon>Actinomycetota</taxon>
        <taxon>Actinomycetes</taxon>
        <taxon>Kitasatosporales</taxon>
        <taxon>Streptomycetaceae</taxon>
        <taxon>Kitasatospora</taxon>
    </lineage>
</organism>